<dbReference type="VEuPathDB" id="FungiDB:MYCFIDRAFT_212131"/>
<feature type="region of interest" description="Disordered" evidence="1">
    <location>
        <begin position="100"/>
        <end position="128"/>
    </location>
</feature>
<proteinExistence type="predicted"/>
<accession>M3ANR0</accession>
<gene>
    <name evidence="2" type="ORF">MYCFIDRAFT_212131</name>
</gene>
<dbReference type="HOGENOM" id="CLU_052682_0_0_1"/>
<evidence type="ECO:0000256" key="1">
    <source>
        <dbReference type="SAM" id="MobiDB-lite"/>
    </source>
</evidence>
<dbReference type="AlphaFoldDB" id="M3ANR0"/>
<evidence type="ECO:0000313" key="3">
    <source>
        <dbReference type="Proteomes" id="UP000016932"/>
    </source>
</evidence>
<evidence type="ECO:0000313" key="2">
    <source>
        <dbReference type="EMBL" id="EME79102.1"/>
    </source>
</evidence>
<dbReference type="EMBL" id="KB446562">
    <property type="protein sequence ID" value="EME79102.1"/>
    <property type="molecule type" value="Genomic_DNA"/>
</dbReference>
<sequence>MSLARAFTIRLRDDPRPNIHIGRAASQRAGRPVRLAQISSPVALVSSSNALSFDAPDIVGTKRIQYRETSASSTSNNGDDTGTNHLTCFFKPAVDTKTSIHTPSSSVHSSFDAPRIPQRVPSHSKKAHEFVHRKRSVQRLISPPTSMVRDSTDMFAGYIPPVEAPKESPFGNELAQLDEVVEELSLAVRDAEAEEDLAYMKANGLAAFSAEDYLSEIHSAICECFRAEETVWI</sequence>
<protein>
    <submittedName>
        <fullName evidence="2">Uncharacterized protein</fullName>
    </submittedName>
</protein>
<dbReference type="KEGG" id="pfj:MYCFIDRAFT_212131"/>
<organism evidence="2 3">
    <name type="scientific">Pseudocercospora fijiensis (strain CIRAD86)</name>
    <name type="common">Black leaf streak disease fungus</name>
    <name type="synonym">Mycosphaerella fijiensis</name>
    <dbReference type="NCBI Taxonomy" id="383855"/>
    <lineage>
        <taxon>Eukaryota</taxon>
        <taxon>Fungi</taxon>
        <taxon>Dikarya</taxon>
        <taxon>Ascomycota</taxon>
        <taxon>Pezizomycotina</taxon>
        <taxon>Dothideomycetes</taxon>
        <taxon>Dothideomycetidae</taxon>
        <taxon>Mycosphaerellales</taxon>
        <taxon>Mycosphaerellaceae</taxon>
        <taxon>Pseudocercospora</taxon>
    </lineage>
</organism>
<name>M3ANR0_PSEFD</name>
<feature type="compositionally biased region" description="Low complexity" evidence="1">
    <location>
        <begin position="100"/>
        <end position="110"/>
    </location>
</feature>
<reference evidence="2 3" key="1">
    <citation type="journal article" date="2012" name="PLoS Pathog.">
        <title>Diverse lifestyles and strategies of plant pathogenesis encoded in the genomes of eighteen Dothideomycetes fungi.</title>
        <authorList>
            <person name="Ohm R.A."/>
            <person name="Feau N."/>
            <person name="Henrissat B."/>
            <person name="Schoch C.L."/>
            <person name="Horwitz B.A."/>
            <person name="Barry K.W."/>
            <person name="Condon B.J."/>
            <person name="Copeland A.C."/>
            <person name="Dhillon B."/>
            <person name="Glaser F."/>
            <person name="Hesse C.N."/>
            <person name="Kosti I."/>
            <person name="LaButti K."/>
            <person name="Lindquist E.A."/>
            <person name="Lucas S."/>
            <person name="Salamov A.A."/>
            <person name="Bradshaw R.E."/>
            <person name="Ciuffetti L."/>
            <person name="Hamelin R.C."/>
            <person name="Kema G.H.J."/>
            <person name="Lawrence C."/>
            <person name="Scott J.A."/>
            <person name="Spatafora J.W."/>
            <person name="Turgeon B.G."/>
            <person name="de Wit P.J.G.M."/>
            <person name="Zhong S."/>
            <person name="Goodwin S.B."/>
            <person name="Grigoriev I.V."/>
        </authorList>
    </citation>
    <scope>NUCLEOTIDE SEQUENCE [LARGE SCALE GENOMIC DNA]</scope>
    <source>
        <strain evidence="2 3">CIRAD86</strain>
    </source>
</reference>
<dbReference type="eggNOG" id="ENOG502SH1E">
    <property type="taxonomic scope" value="Eukaryota"/>
</dbReference>
<dbReference type="GeneID" id="19337623"/>
<dbReference type="Proteomes" id="UP000016932">
    <property type="component" value="Unassembled WGS sequence"/>
</dbReference>
<dbReference type="OrthoDB" id="5419666at2759"/>
<keyword evidence="3" id="KW-1185">Reference proteome</keyword>
<dbReference type="RefSeq" id="XP_007929912.1">
    <property type="nucleotide sequence ID" value="XM_007931721.1"/>
</dbReference>